<keyword evidence="8" id="KW-0411">Iron-sulfur</keyword>
<keyword evidence="2" id="KW-0285">Flavoprotein</keyword>
<dbReference type="Gene3D" id="3.40.50.80">
    <property type="entry name" value="Nucleotide-binding domain of ferredoxin-NADP reductase (FNR) module"/>
    <property type="match status" value="1"/>
</dbReference>
<dbReference type="EMBL" id="MFKO01000008">
    <property type="protein sequence ID" value="OGG41350.1"/>
    <property type="molecule type" value="Genomic_DNA"/>
</dbReference>
<organism evidence="10 11">
    <name type="scientific">Candidatus Kaiserbacteria bacterium RIFCSPHIGHO2_01_FULL_46_22</name>
    <dbReference type="NCBI Taxonomy" id="1798475"/>
    <lineage>
        <taxon>Bacteria</taxon>
        <taxon>Candidatus Kaiseribacteriota</taxon>
    </lineage>
</organism>
<dbReference type="SUPFAM" id="SSF63380">
    <property type="entry name" value="Riboflavin synthase domain-like"/>
    <property type="match status" value="1"/>
</dbReference>
<evidence type="ECO:0000256" key="6">
    <source>
        <dbReference type="ARBA" id="ARBA00023002"/>
    </source>
</evidence>
<protein>
    <recommendedName>
        <fullName evidence="9">FAD-binding FR-type domain-containing protein</fullName>
    </recommendedName>
</protein>
<dbReference type="InterPro" id="IPR050415">
    <property type="entry name" value="MRET"/>
</dbReference>
<dbReference type="AlphaFoldDB" id="A0A1F6BWQ6"/>
<evidence type="ECO:0000256" key="8">
    <source>
        <dbReference type="ARBA" id="ARBA00023014"/>
    </source>
</evidence>
<name>A0A1F6BWQ6_9BACT</name>
<dbReference type="Gene3D" id="2.40.30.10">
    <property type="entry name" value="Translation factors"/>
    <property type="match status" value="1"/>
</dbReference>
<evidence type="ECO:0000259" key="9">
    <source>
        <dbReference type="PROSITE" id="PS51384"/>
    </source>
</evidence>
<keyword evidence="4" id="KW-0479">Metal-binding</keyword>
<evidence type="ECO:0000256" key="5">
    <source>
        <dbReference type="ARBA" id="ARBA00022827"/>
    </source>
</evidence>
<dbReference type="CDD" id="cd00322">
    <property type="entry name" value="FNR_like"/>
    <property type="match status" value="1"/>
</dbReference>
<gene>
    <name evidence="10" type="ORF">A2837_02415</name>
</gene>
<comment type="cofactor">
    <cofactor evidence="1">
        <name>FAD</name>
        <dbReference type="ChEBI" id="CHEBI:57692"/>
    </cofactor>
</comment>
<evidence type="ECO:0000256" key="4">
    <source>
        <dbReference type="ARBA" id="ARBA00022723"/>
    </source>
</evidence>
<dbReference type="InterPro" id="IPR001433">
    <property type="entry name" value="OxRdtase_FAD/NAD-bd"/>
</dbReference>
<feature type="domain" description="FAD-binding FR-type" evidence="9">
    <location>
        <begin position="19"/>
        <end position="121"/>
    </location>
</feature>
<dbReference type="InterPro" id="IPR017938">
    <property type="entry name" value="Riboflavin_synthase-like_b-brl"/>
</dbReference>
<dbReference type="PANTHER" id="PTHR47354:SF8">
    <property type="entry name" value="1,2-PHENYLACETYL-COA EPOXIDASE, SUBUNIT E"/>
    <property type="match status" value="1"/>
</dbReference>
<dbReference type="GO" id="GO:0050660">
    <property type="term" value="F:flavin adenine dinucleotide binding"/>
    <property type="evidence" value="ECO:0007669"/>
    <property type="project" value="TreeGrafter"/>
</dbReference>
<keyword evidence="7" id="KW-0408">Iron</keyword>
<keyword evidence="3" id="KW-0001">2Fe-2S</keyword>
<evidence type="ECO:0000256" key="7">
    <source>
        <dbReference type="ARBA" id="ARBA00023004"/>
    </source>
</evidence>
<keyword evidence="5" id="KW-0274">FAD</keyword>
<dbReference type="GO" id="GO:0051537">
    <property type="term" value="F:2 iron, 2 sulfur cluster binding"/>
    <property type="evidence" value="ECO:0007669"/>
    <property type="project" value="UniProtKB-KW"/>
</dbReference>
<dbReference type="PROSITE" id="PS51384">
    <property type="entry name" value="FAD_FR"/>
    <property type="match status" value="1"/>
</dbReference>
<dbReference type="InterPro" id="IPR017927">
    <property type="entry name" value="FAD-bd_FR_type"/>
</dbReference>
<dbReference type="Proteomes" id="UP000176322">
    <property type="component" value="Unassembled WGS sequence"/>
</dbReference>
<evidence type="ECO:0000313" key="10">
    <source>
        <dbReference type="EMBL" id="OGG41350.1"/>
    </source>
</evidence>
<accession>A0A1F6BWQ6</accession>
<evidence type="ECO:0000313" key="11">
    <source>
        <dbReference type="Proteomes" id="UP000176322"/>
    </source>
</evidence>
<comment type="caution">
    <text evidence="10">The sequence shown here is derived from an EMBL/GenBank/DDBJ whole genome shotgun (WGS) entry which is preliminary data.</text>
</comment>
<dbReference type="GO" id="GO:0016491">
    <property type="term" value="F:oxidoreductase activity"/>
    <property type="evidence" value="ECO:0007669"/>
    <property type="project" value="UniProtKB-KW"/>
</dbReference>
<proteinExistence type="predicted"/>
<evidence type="ECO:0000256" key="1">
    <source>
        <dbReference type="ARBA" id="ARBA00001974"/>
    </source>
</evidence>
<sequence length="244" mass="27381">MFDVILRACRHPILYSGVRRITTLTFKEKIHETGDIYSFIFTAANLPSWQAGQHSIFTIPARPVEGKTWRPFSVASSPHENEIRIGTIVSAEPSSFKHHLSTLNPGDKIRMFGPYGELYITKKMRHVVGVAGGIGITPFRSIIADLAKNPTDTKLTLIYSAREGQHAYRGDLEKWREQNPNIEIIYTTTPEEVNAELAKQVEAYKNDAHYLLSGPPKMIEALCSKLSESGIAKDHVLNDPFKGY</sequence>
<dbReference type="PANTHER" id="PTHR47354">
    <property type="entry name" value="NADH OXIDOREDUCTASE HCR"/>
    <property type="match status" value="1"/>
</dbReference>
<dbReference type="Pfam" id="PF00175">
    <property type="entry name" value="NAD_binding_1"/>
    <property type="match status" value="1"/>
</dbReference>
<reference evidence="10 11" key="1">
    <citation type="journal article" date="2016" name="Nat. Commun.">
        <title>Thousands of microbial genomes shed light on interconnected biogeochemical processes in an aquifer system.</title>
        <authorList>
            <person name="Anantharaman K."/>
            <person name="Brown C.T."/>
            <person name="Hug L.A."/>
            <person name="Sharon I."/>
            <person name="Castelle C.J."/>
            <person name="Probst A.J."/>
            <person name="Thomas B.C."/>
            <person name="Singh A."/>
            <person name="Wilkins M.J."/>
            <person name="Karaoz U."/>
            <person name="Brodie E.L."/>
            <person name="Williams K.H."/>
            <person name="Hubbard S.S."/>
            <person name="Banfield J.F."/>
        </authorList>
    </citation>
    <scope>NUCLEOTIDE SEQUENCE [LARGE SCALE GENOMIC DNA]</scope>
</reference>
<dbReference type="PRINTS" id="PR00410">
    <property type="entry name" value="PHEHYDRXLASE"/>
</dbReference>
<dbReference type="GO" id="GO:0046872">
    <property type="term" value="F:metal ion binding"/>
    <property type="evidence" value="ECO:0007669"/>
    <property type="project" value="UniProtKB-KW"/>
</dbReference>
<keyword evidence="6" id="KW-0560">Oxidoreductase</keyword>
<dbReference type="InterPro" id="IPR039261">
    <property type="entry name" value="FNR_nucleotide-bd"/>
</dbReference>
<dbReference type="SUPFAM" id="SSF52343">
    <property type="entry name" value="Ferredoxin reductase-like, C-terminal NADP-linked domain"/>
    <property type="match status" value="1"/>
</dbReference>
<evidence type="ECO:0000256" key="3">
    <source>
        <dbReference type="ARBA" id="ARBA00022714"/>
    </source>
</evidence>
<evidence type="ECO:0000256" key="2">
    <source>
        <dbReference type="ARBA" id="ARBA00022630"/>
    </source>
</evidence>
<dbReference type="STRING" id="1798475.A2837_02415"/>